<feature type="transmembrane region" description="Helical" evidence="6">
    <location>
        <begin position="243"/>
        <end position="266"/>
    </location>
</feature>
<name>A0A4P6K3Q3_KTERU</name>
<feature type="transmembrane region" description="Helical" evidence="6">
    <location>
        <begin position="384"/>
        <end position="405"/>
    </location>
</feature>
<dbReference type="PANTHER" id="PTHR42770">
    <property type="entry name" value="AMINO ACID TRANSPORTER-RELATED"/>
    <property type="match status" value="1"/>
</dbReference>
<accession>A0A4P6K3Q3</accession>
<evidence type="ECO:0000313" key="7">
    <source>
        <dbReference type="EMBL" id="QBD82784.1"/>
    </source>
</evidence>
<evidence type="ECO:0000313" key="8">
    <source>
        <dbReference type="Proteomes" id="UP000290365"/>
    </source>
</evidence>
<keyword evidence="4 6" id="KW-1133">Transmembrane helix</keyword>
<evidence type="ECO:0000256" key="1">
    <source>
        <dbReference type="ARBA" id="ARBA00004651"/>
    </source>
</evidence>
<proteinExistence type="predicted"/>
<dbReference type="GO" id="GO:0005886">
    <property type="term" value="C:plasma membrane"/>
    <property type="evidence" value="ECO:0007669"/>
    <property type="project" value="UniProtKB-SubCell"/>
</dbReference>
<dbReference type="EMBL" id="CP035758">
    <property type="protein sequence ID" value="QBD82784.1"/>
    <property type="molecule type" value="Genomic_DNA"/>
</dbReference>
<feature type="transmembrane region" description="Helical" evidence="6">
    <location>
        <begin position="211"/>
        <end position="231"/>
    </location>
</feature>
<sequence>METAVDTSPQEQLPSERIAGGLLPKVLTTMDMVAIFVGIVLFISNASIMTGAGPAAYVYWVLGFLTFLIPGAIITGQLGRMFPGEGSIYVWTHKAFGPLLGLFAGFCAWFPGVLGLVATGDGAVSLIQLLHPGWLADPWQQGVVIMLIIAFSCLLSILRFRLTQTMVNIVFVLYGGAILLVGLAGVLALLHGTSTPVDYSLHNWLPQPATLTFYGTVILGLLGIEVPLNMGVEIKEARAVTRYLFWGAIVIMAAYLFGTFGVMTAVPLKDQGNPASVAEAVVLGFGGSVGPVLGTIVNLIFIGFFLFTTAVFNYSFARLLFVSGLDRRLPAVISRVNANKVPWVAIVVQTVLSCIVTILVFILLPLFLQALKAGELATIVYDVLQATLTVIWCVSMTTLFVDVVLIRRKYQEQFRALQLVPSWVFSLCAALGSVASLVGIIVTLTKPWTPLVSLAQWQEWIGALGVIALLFFGGIWLFGRTRPVAGAELHPQEEATT</sequence>
<keyword evidence="5 6" id="KW-0472">Membrane</keyword>
<feature type="transmembrane region" description="Helical" evidence="6">
    <location>
        <begin position="296"/>
        <end position="321"/>
    </location>
</feature>
<feature type="transmembrane region" description="Helical" evidence="6">
    <location>
        <begin position="170"/>
        <end position="191"/>
    </location>
</feature>
<keyword evidence="2" id="KW-1003">Cell membrane</keyword>
<gene>
    <name evidence="7" type="ORF">EPA93_45205</name>
</gene>
<feature type="transmembrane region" description="Helical" evidence="6">
    <location>
        <begin position="417"/>
        <end position="440"/>
    </location>
</feature>
<dbReference type="OrthoDB" id="3170677at2"/>
<dbReference type="InterPro" id="IPR050367">
    <property type="entry name" value="APC_superfamily"/>
</dbReference>
<dbReference type="RefSeq" id="WP_129893853.1">
    <property type="nucleotide sequence ID" value="NZ_CP035758.1"/>
</dbReference>
<feature type="transmembrane region" description="Helical" evidence="6">
    <location>
        <begin position="460"/>
        <end position="479"/>
    </location>
</feature>
<reference evidence="7 8" key="1">
    <citation type="submission" date="2019-01" db="EMBL/GenBank/DDBJ databases">
        <title>Ktedonosporobacter rubrisoli SCAWS-G2.</title>
        <authorList>
            <person name="Huang Y."/>
            <person name="Yan B."/>
        </authorList>
    </citation>
    <scope>NUCLEOTIDE SEQUENCE [LARGE SCALE GENOMIC DNA]</scope>
    <source>
        <strain evidence="7 8">SCAWS-G2</strain>
    </source>
</reference>
<dbReference type="InterPro" id="IPR002293">
    <property type="entry name" value="AA/rel_permease1"/>
</dbReference>
<feature type="transmembrane region" description="Helical" evidence="6">
    <location>
        <begin position="57"/>
        <end position="78"/>
    </location>
</feature>
<organism evidence="7 8">
    <name type="scientific">Ktedonosporobacter rubrisoli</name>
    <dbReference type="NCBI Taxonomy" id="2509675"/>
    <lineage>
        <taxon>Bacteria</taxon>
        <taxon>Bacillati</taxon>
        <taxon>Chloroflexota</taxon>
        <taxon>Ktedonobacteria</taxon>
        <taxon>Ktedonobacterales</taxon>
        <taxon>Ktedonosporobacteraceae</taxon>
        <taxon>Ktedonosporobacter</taxon>
    </lineage>
</organism>
<comment type="subcellular location">
    <subcellularLocation>
        <location evidence="1">Cell membrane</location>
        <topology evidence="1">Multi-pass membrane protein</topology>
    </subcellularLocation>
</comment>
<keyword evidence="8" id="KW-1185">Reference proteome</keyword>
<dbReference type="GO" id="GO:0022857">
    <property type="term" value="F:transmembrane transporter activity"/>
    <property type="evidence" value="ECO:0007669"/>
    <property type="project" value="InterPro"/>
</dbReference>
<dbReference type="Gene3D" id="1.20.1740.10">
    <property type="entry name" value="Amino acid/polyamine transporter I"/>
    <property type="match status" value="1"/>
</dbReference>
<dbReference type="PIRSF" id="PIRSF006060">
    <property type="entry name" value="AA_transporter"/>
    <property type="match status" value="1"/>
</dbReference>
<evidence type="ECO:0000256" key="6">
    <source>
        <dbReference type="SAM" id="Phobius"/>
    </source>
</evidence>
<evidence type="ECO:0000256" key="5">
    <source>
        <dbReference type="ARBA" id="ARBA00023136"/>
    </source>
</evidence>
<evidence type="ECO:0000256" key="2">
    <source>
        <dbReference type="ARBA" id="ARBA00022475"/>
    </source>
</evidence>
<keyword evidence="3 6" id="KW-0812">Transmembrane</keyword>
<feature type="transmembrane region" description="Helical" evidence="6">
    <location>
        <begin position="32"/>
        <end position="51"/>
    </location>
</feature>
<dbReference type="KEGG" id="kbs:EPA93_45205"/>
<evidence type="ECO:0000256" key="4">
    <source>
        <dbReference type="ARBA" id="ARBA00022989"/>
    </source>
</evidence>
<dbReference type="Pfam" id="PF13520">
    <property type="entry name" value="AA_permease_2"/>
    <property type="match status" value="1"/>
</dbReference>
<protein>
    <submittedName>
        <fullName evidence="7">APC family permease</fullName>
    </submittedName>
</protein>
<feature type="transmembrane region" description="Helical" evidence="6">
    <location>
        <begin position="341"/>
        <end position="364"/>
    </location>
</feature>
<dbReference type="AlphaFoldDB" id="A0A4P6K3Q3"/>
<evidence type="ECO:0000256" key="3">
    <source>
        <dbReference type="ARBA" id="ARBA00022692"/>
    </source>
</evidence>
<feature type="transmembrane region" description="Helical" evidence="6">
    <location>
        <begin position="99"/>
        <end position="119"/>
    </location>
</feature>
<dbReference type="Proteomes" id="UP000290365">
    <property type="component" value="Chromosome"/>
</dbReference>
<feature type="transmembrane region" description="Helical" evidence="6">
    <location>
        <begin position="139"/>
        <end position="158"/>
    </location>
</feature>